<dbReference type="Proteomes" id="UP000314294">
    <property type="component" value="Unassembled WGS sequence"/>
</dbReference>
<feature type="compositionally biased region" description="Basic and acidic residues" evidence="1">
    <location>
        <begin position="51"/>
        <end position="60"/>
    </location>
</feature>
<evidence type="ECO:0000313" key="2">
    <source>
        <dbReference type="EMBL" id="TNN50274.1"/>
    </source>
</evidence>
<dbReference type="AlphaFoldDB" id="A0A4Z2GC43"/>
<evidence type="ECO:0000313" key="3">
    <source>
        <dbReference type="Proteomes" id="UP000314294"/>
    </source>
</evidence>
<organism evidence="2 3">
    <name type="scientific">Liparis tanakae</name>
    <name type="common">Tanaka's snailfish</name>
    <dbReference type="NCBI Taxonomy" id="230148"/>
    <lineage>
        <taxon>Eukaryota</taxon>
        <taxon>Metazoa</taxon>
        <taxon>Chordata</taxon>
        <taxon>Craniata</taxon>
        <taxon>Vertebrata</taxon>
        <taxon>Euteleostomi</taxon>
        <taxon>Actinopterygii</taxon>
        <taxon>Neopterygii</taxon>
        <taxon>Teleostei</taxon>
        <taxon>Neoteleostei</taxon>
        <taxon>Acanthomorphata</taxon>
        <taxon>Eupercaria</taxon>
        <taxon>Perciformes</taxon>
        <taxon>Cottioidei</taxon>
        <taxon>Cottales</taxon>
        <taxon>Liparidae</taxon>
        <taxon>Liparis</taxon>
    </lineage>
</organism>
<evidence type="ECO:0000256" key="1">
    <source>
        <dbReference type="SAM" id="MobiDB-lite"/>
    </source>
</evidence>
<accession>A0A4Z2GC43</accession>
<protein>
    <submittedName>
        <fullName evidence="2">Uncharacterized protein</fullName>
    </submittedName>
</protein>
<sequence>MDEKPPLSQVRSVPSSRSTTAGLSDDRHDHEDVGTGMQESSAGRAASYPRDALRAGHREEGEDNNNGQQ</sequence>
<reference evidence="2 3" key="1">
    <citation type="submission" date="2019-03" db="EMBL/GenBank/DDBJ databases">
        <title>First draft genome of Liparis tanakae, snailfish: a comprehensive survey of snailfish specific genes.</title>
        <authorList>
            <person name="Kim W."/>
            <person name="Song I."/>
            <person name="Jeong J.-H."/>
            <person name="Kim D."/>
            <person name="Kim S."/>
            <person name="Ryu S."/>
            <person name="Song J.Y."/>
            <person name="Lee S.K."/>
        </authorList>
    </citation>
    <scope>NUCLEOTIDE SEQUENCE [LARGE SCALE GENOMIC DNA]</scope>
    <source>
        <tissue evidence="2">Muscle</tissue>
    </source>
</reference>
<gene>
    <name evidence="2" type="ORF">EYF80_039499</name>
</gene>
<name>A0A4Z2GC43_9TELE</name>
<dbReference type="EMBL" id="SRLO01000624">
    <property type="protein sequence ID" value="TNN50274.1"/>
    <property type="molecule type" value="Genomic_DNA"/>
</dbReference>
<proteinExistence type="predicted"/>
<comment type="caution">
    <text evidence="2">The sequence shown here is derived from an EMBL/GenBank/DDBJ whole genome shotgun (WGS) entry which is preliminary data.</text>
</comment>
<feature type="compositionally biased region" description="Basic and acidic residues" evidence="1">
    <location>
        <begin position="24"/>
        <end position="33"/>
    </location>
</feature>
<keyword evidence="3" id="KW-1185">Reference proteome</keyword>
<feature type="region of interest" description="Disordered" evidence="1">
    <location>
        <begin position="1"/>
        <end position="69"/>
    </location>
</feature>
<feature type="compositionally biased region" description="Polar residues" evidence="1">
    <location>
        <begin position="9"/>
        <end position="22"/>
    </location>
</feature>